<keyword evidence="2 4" id="KW-0863">Zinc-finger</keyword>
<name>V4A9V0_LOTGI</name>
<keyword evidence="3" id="KW-0862">Zinc</keyword>
<feature type="non-terminal residue" evidence="6">
    <location>
        <position position="1"/>
    </location>
</feature>
<dbReference type="InterPro" id="IPR001841">
    <property type="entry name" value="Znf_RING"/>
</dbReference>
<dbReference type="PANTHER" id="PTHR12183">
    <property type="entry name" value="MITOCHONDRIAL UBIQUITIN LIGASE ACTIVATOR OF NFKB 1"/>
    <property type="match status" value="1"/>
</dbReference>
<evidence type="ECO:0000259" key="5">
    <source>
        <dbReference type="PROSITE" id="PS50089"/>
    </source>
</evidence>
<protein>
    <recommendedName>
        <fullName evidence="5">RING-type domain-containing protein</fullName>
    </recommendedName>
</protein>
<dbReference type="InterPro" id="IPR051652">
    <property type="entry name" value="MDM2_MDM4_MUL1"/>
</dbReference>
<dbReference type="GO" id="GO:0016567">
    <property type="term" value="P:protein ubiquitination"/>
    <property type="evidence" value="ECO:0007669"/>
    <property type="project" value="TreeGrafter"/>
</dbReference>
<dbReference type="PROSITE" id="PS50089">
    <property type="entry name" value="ZF_RING_2"/>
    <property type="match status" value="1"/>
</dbReference>
<proteinExistence type="predicted"/>
<organism evidence="6 7">
    <name type="scientific">Lottia gigantea</name>
    <name type="common">Giant owl limpet</name>
    <dbReference type="NCBI Taxonomy" id="225164"/>
    <lineage>
        <taxon>Eukaryota</taxon>
        <taxon>Metazoa</taxon>
        <taxon>Spiralia</taxon>
        <taxon>Lophotrochozoa</taxon>
        <taxon>Mollusca</taxon>
        <taxon>Gastropoda</taxon>
        <taxon>Patellogastropoda</taxon>
        <taxon>Lottioidea</taxon>
        <taxon>Lottiidae</taxon>
        <taxon>Lottia</taxon>
    </lineage>
</organism>
<evidence type="ECO:0000313" key="6">
    <source>
        <dbReference type="EMBL" id="ESO90071.1"/>
    </source>
</evidence>
<dbReference type="CTD" id="20232289"/>
<dbReference type="Pfam" id="PF13920">
    <property type="entry name" value="zf-C3HC4_3"/>
    <property type="match status" value="1"/>
</dbReference>
<sequence>EKLNVYSIYDIIYYISAIVPTEVDHDCAICMDRSRDCVLRPCNHMVTCNQCAKMLFNRRDGCPICRKDISDTIVVYHS</sequence>
<gene>
    <name evidence="6" type="ORF">LOTGIDRAFT_123750</name>
</gene>
<evidence type="ECO:0000256" key="3">
    <source>
        <dbReference type="ARBA" id="ARBA00022833"/>
    </source>
</evidence>
<evidence type="ECO:0000256" key="1">
    <source>
        <dbReference type="ARBA" id="ARBA00022723"/>
    </source>
</evidence>
<dbReference type="AlphaFoldDB" id="V4A9V0"/>
<dbReference type="PANTHER" id="PTHR12183:SF32">
    <property type="entry name" value="MITOCHONDRIAL E3 UBIQUITIN PROTEIN LIGASE 1"/>
    <property type="match status" value="1"/>
</dbReference>
<feature type="domain" description="RING-type" evidence="5">
    <location>
        <begin position="27"/>
        <end position="66"/>
    </location>
</feature>
<evidence type="ECO:0000313" key="7">
    <source>
        <dbReference type="Proteomes" id="UP000030746"/>
    </source>
</evidence>
<dbReference type="Gene3D" id="3.30.40.10">
    <property type="entry name" value="Zinc/RING finger domain, C3HC4 (zinc finger)"/>
    <property type="match status" value="1"/>
</dbReference>
<keyword evidence="1" id="KW-0479">Metal-binding</keyword>
<dbReference type="SUPFAM" id="SSF57850">
    <property type="entry name" value="RING/U-box"/>
    <property type="match status" value="1"/>
</dbReference>
<keyword evidence="7" id="KW-1185">Reference proteome</keyword>
<evidence type="ECO:0000256" key="2">
    <source>
        <dbReference type="ARBA" id="ARBA00022771"/>
    </source>
</evidence>
<dbReference type="GeneID" id="20232289"/>
<dbReference type="GO" id="GO:0008270">
    <property type="term" value="F:zinc ion binding"/>
    <property type="evidence" value="ECO:0007669"/>
    <property type="project" value="UniProtKB-KW"/>
</dbReference>
<dbReference type="SMART" id="SM00184">
    <property type="entry name" value="RING"/>
    <property type="match status" value="1"/>
</dbReference>
<dbReference type="OrthoDB" id="2021159at2759"/>
<dbReference type="STRING" id="225164.V4A9V0"/>
<dbReference type="KEGG" id="lgi:LOTGIDRAFT_123750"/>
<accession>V4A9V0</accession>
<dbReference type="Proteomes" id="UP000030746">
    <property type="component" value="Unassembled WGS sequence"/>
</dbReference>
<reference evidence="6 7" key="1">
    <citation type="journal article" date="2013" name="Nature">
        <title>Insights into bilaterian evolution from three spiralian genomes.</title>
        <authorList>
            <person name="Simakov O."/>
            <person name="Marletaz F."/>
            <person name="Cho S.J."/>
            <person name="Edsinger-Gonzales E."/>
            <person name="Havlak P."/>
            <person name="Hellsten U."/>
            <person name="Kuo D.H."/>
            <person name="Larsson T."/>
            <person name="Lv J."/>
            <person name="Arendt D."/>
            <person name="Savage R."/>
            <person name="Osoegawa K."/>
            <person name="de Jong P."/>
            <person name="Grimwood J."/>
            <person name="Chapman J.A."/>
            <person name="Shapiro H."/>
            <person name="Aerts A."/>
            <person name="Otillar R.P."/>
            <person name="Terry A.Y."/>
            <person name="Boore J.L."/>
            <person name="Grigoriev I.V."/>
            <person name="Lindberg D.R."/>
            <person name="Seaver E.C."/>
            <person name="Weisblat D.A."/>
            <person name="Putnam N.H."/>
            <person name="Rokhsar D.S."/>
        </authorList>
    </citation>
    <scope>NUCLEOTIDE SEQUENCE [LARGE SCALE GENOMIC DNA]</scope>
</reference>
<dbReference type="InterPro" id="IPR013083">
    <property type="entry name" value="Znf_RING/FYVE/PHD"/>
</dbReference>
<evidence type="ECO:0000256" key="4">
    <source>
        <dbReference type="PROSITE-ProRule" id="PRU00175"/>
    </source>
</evidence>
<dbReference type="RefSeq" id="XP_009059150.1">
    <property type="nucleotide sequence ID" value="XM_009060902.1"/>
</dbReference>
<dbReference type="HOGENOM" id="CLU_170671_1_1_1"/>
<dbReference type="EMBL" id="KB202481">
    <property type="protein sequence ID" value="ESO90071.1"/>
    <property type="molecule type" value="Genomic_DNA"/>
</dbReference>
<dbReference type="OMA" id="PVCETFI"/>
<dbReference type="GO" id="GO:0004842">
    <property type="term" value="F:ubiquitin-protein transferase activity"/>
    <property type="evidence" value="ECO:0007669"/>
    <property type="project" value="TreeGrafter"/>
</dbReference>